<sequence length="37" mass="4469">MTDLLNKIVHGFETTYVFQFYKTCAKQYPDRNLNIKK</sequence>
<evidence type="ECO:0000313" key="2">
    <source>
        <dbReference type="Proteomes" id="UP001193389"/>
    </source>
</evidence>
<dbReference type="AlphaFoldDB" id="A0A5K7S905"/>
<name>A0A5K7S905_9BACT</name>
<dbReference type="Proteomes" id="UP001193389">
    <property type="component" value="Chromosome"/>
</dbReference>
<gene>
    <name evidence="1" type="ORF">AQPE_2190</name>
</gene>
<evidence type="ECO:0000313" key="1">
    <source>
        <dbReference type="EMBL" id="BBE18030.1"/>
    </source>
</evidence>
<dbReference type="EMBL" id="AP018694">
    <property type="protein sequence ID" value="BBE18030.1"/>
    <property type="molecule type" value="Genomic_DNA"/>
</dbReference>
<proteinExistence type="predicted"/>
<keyword evidence="2" id="KW-1185">Reference proteome</keyword>
<dbReference type="KEGG" id="anf:AQPE_2190"/>
<accession>A0A5K7S905</accession>
<protein>
    <submittedName>
        <fullName evidence="1">Uncharacterized protein</fullName>
    </submittedName>
</protein>
<organism evidence="1 2">
    <name type="scientific">Aquipluma nitroreducens</name>
    <dbReference type="NCBI Taxonomy" id="2010828"/>
    <lineage>
        <taxon>Bacteria</taxon>
        <taxon>Pseudomonadati</taxon>
        <taxon>Bacteroidota</taxon>
        <taxon>Bacteroidia</taxon>
        <taxon>Marinilabiliales</taxon>
        <taxon>Prolixibacteraceae</taxon>
        <taxon>Aquipluma</taxon>
    </lineage>
</organism>
<reference evidence="1" key="1">
    <citation type="journal article" date="2020" name="Int. J. Syst. Evol. Microbiol.">
        <title>Aquipluma nitroreducens gen. nov. sp. nov., a novel facultatively anaerobic bacterium isolated from a freshwater lake.</title>
        <authorList>
            <person name="Watanabe M."/>
            <person name="Kojima H."/>
            <person name="Fukui M."/>
        </authorList>
    </citation>
    <scope>NUCLEOTIDE SEQUENCE</scope>
    <source>
        <strain evidence="1">MeG22</strain>
    </source>
</reference>